<dbReference type="Proteomes" id="UP000650224">
    <property type="component" value="Unassembled WGS sequence"/>
</dbReference>
<feature type="signal peptide" evidence="1">
    <location>
        <begin position="1"/>
        <end position="26"/>
    </location>
</feature>
<organism evidence="2 3">
    <name type="scientific">Corynebacterium gallinarum</name>
    <dbReference type="NCBI Taxonomy" id="2762214"/>
    <lineage>
        <taxon>Bacteria</taxon>
        <taxon>Bacillati</taxon>
        <taxon>Actinomycetota</taxon>
        <taxon>Actinomycetes</taxon>
        <taxon>Mycobacteriales</taxon>
        <taxon>Corynebacteriaceae</taxon>
        <taxon>Corynebacterium</taxon>
    </lineage>
</organism>
<proteinExistence type="predicted"/>
<comment type="caution">
    <text evidence="2">The sequence shown here is derived from an EMBL/GenBank/DDBJ whole genome shotgun (WGS) entry which is preliminary data.</text>
</comment>
<dbReference type="InterPro" id="IPR024006">
    <property type="entry name" value="Alt_signal_exp_actinobact"/>
</dbReference>
<keyword evidence="1" id="KW-0732">Signal</keyword>
<dbReference type="NCBIfam" id="TIGR04089">
    <property type="entry name" value="exp_by_SipW_III"/>
    <property type="match status" value="1"/>
</dbReference>
<feature type="chain" id="PRO_5038776048" evidence="1">
    <location>
        <begin position="27"/>
        <end position="194"/>
    </location>
</feature>
<dbReference type="RefSeq" id="WP_191733861.1">
    <property type="nucleotide sequence ID" value="NZ_JACSPR010000006.1"/>
</dbReference>
<accession>A0A8I0LG20</accession>
<reference evidence="2 3" key="1">
    <citation type="submission" date="2020-08" db="EMBL/GenBank/DDBJ databases">
        <title>A Genomic Blueprint of the Chicken Gut Microbiome.</title>
        <authorList>
            <person name="Gilroy R."/>
            <person name="Ravi A."/>
            <person name="Getino M."/>
            <person name="Pursley I."/>
            <person name="Horton D.L."/>
            <person name="Alikhan N.-F."/>
            <person name="Baker D."/>
            <person name="Gharbi K."/>
            <person name="Hall N."/>
            <person name="Watson M."/>
            <person name="Adriaenssens E.M."/>
            <person name="Foster-Nyarko E."/>
            <person name="Jarju S."/>
            <person name="Secka A."/>
            <person name="Antonio M."/>
            <person name="Oren A."/>
            <person name="Chaudhuri R."/>
            <person name="La Ragione R.M."/>
            <person name="Hildebrand F."/>
            <person name="Pallen M.J."/>
        </authorList>
    </citation>
    <scope>NUCLEOTIDE SEQUENCE [LARGE SCALE GENOMIC DNA]</scope>
    <source>
        <strain evidence="2 3">Sa1YVA5</strain>
    </source>
</reference>
<dbReference type="EMBL" id="JACSPR010000006">
    <property type="protein sequence ID" value="MBD8030619.1"/>
    <property type="molecule type" value="Genomic_DNA"/>
</dbReference>
<keyword evidence="3" id="KW-1185">Reference proteome</keyword>
<dbReference type="AlphaFoldDB" id="A0A8I0LG20"/>
<dbReference type="NCBIfam" id="TIGR04088">
    <property type="entry name" value="cognate_SipW"/>
    <property type="match status" value="1"/>
</dbReference>
<dbReference type="InterPro" id="IPR023833">
    <property type="entry name" value="Signal_pept_SipW-depend-type"/>
</dbReference>
<evidence type="ECO:0000256" key="1">
    <source>
        <dbReference type="SAM" id="SignalP"/>
    </source>
</evidence>
<evidence type="ECO:0000313" key="3">
    <source>
        <dbReference type="Proteomes" id="UP000650224"/>
    </source>
</evidence>
<sequence>MQKMTKGAIAAAAAALLLVGGGGTFMSWNDNVTQPDQGIAAGNLALKEGEAGTWTLNTVPVGTNIDAVKVVPGDTLVFTQAITYTTEGDDLEATLKLTPGAITPVNNDEGSADSNLATQLFNKAEISLGETLPGGVTKVDATTYEFEENTTGTVNATVTIDFPFEGSTNDSQLGKVNLSGMALALTQTDANPAI</sequence>
<evidence type="ECO:0000313" key="2">
    <source>
        <dbReference type="EMBL" id="MBD8030619.1"/>
    </source>
</evidence>
<gene>
    <name evidence="2" type="ORF">H9627_09865</name>
</gene>
<protein>
    <submittedName>
        <fullName evidence="2">Alternate-type signal peptide domain-containing protein</fullName>
    </submittedName>
</protein>
<name>A0A8I0LG20_9CORY</name>